<proteinExistence type="predicted"/>
<dbReference type="InterPro" id="IPR001434">
    <property type="entry name" value="OmcB-like_DUF11"/>
</dbReference>
<protein>
    <submittedName>
        <fullName evidence="2">Uncharacterized protein</fullName>
    </submittedName>
</protein>
<reference evidence="2 3" key="1">
    <citation type="submission" date="2022-04" db="EMBL/GenBank/DDBJ databases">
        <title>Genome sequence of C. roseum typestrain.</title>
        <authorList>
            <person name="Poehlein A."/>
            <person name="Schoch T."/>
            <person name="Duerre P."/>
            <person name="Daniel R."/>
        </authorList>
    </citation>
    <scope>NUCLEOTIDE SEQUENCE [LARGE SCALE GENOMIC DNA]</scope>
    <source>
        <strain evidence="2 3">DSM 7320</strain>
    </source>
</reference>
<organism evidence="2 3">
    <name type="scientific">Clostridium felsineum</name>
    <dbReference type="NCBI Taxonomy" id="36839"/>
    <lineage>
        <taxon>Bacteria</taxon>
        <taxon>Bacillati</taxon>
        <taxon>Bacillota</taxon>
        <taxon>Clostridia</taxon>
        <taxon>Eubacteriales</taxon>
        <taxon>Clostridiaceae</taxon>
        <taxon>Clostridium</taxon>
    </lineage>
</organism>
<dbReference type="RefSeq" id="WP_077835541.1">
    <property type="nucleotide sequence ID" value="NZ_CP096983.1"/>
</dbReference>
<dbReference type="AlphaFoldDB" id="A0A1S8KXY5"/>
<dbReference type="EMBL" id="CP096983">
    <property type="protein sequence ID" value="URZ10616.1"/>
    <property type="molecule type" value="Genomic_DNA"/>
</dbReference>
<accession>A0A1S8KXY5</accession>
<name>A0A1S8KXY5_9CLOT</name>
<dbReference type="InterPro" id="IPR047589">
    <property type="entry name" value="DUF11_rpt"/>
</dbReference>
<keyword evidence="3" id="KW-1185">Reference proteome</keyword>
<evidence type="ECO:0000313" key="2">
    <source>
        <dbReference type="EMBL" id="URZ10616.1"/>
    </source>
</evidence>
<evidence type="ECO:0000256" key="1">
    <source>
        <dbReference type="SAM" id="MobiDB-lite"/>
    </source>
</evidence>
<dbReference type="KEGG" id="crw:CROST_013260"/>
<dbReference type="NCBIfam" id="TIGR01451">
    <property type="entry name" value="B_ant_repeat"/>
    <property type="match status" value="1"/>
</dbReference>
<gene>
    <name evidence="2" type="ORF">CROST_013260</name>
</gene>
<sequence length="121" mass="12109">MARTIPNTANAKGTNTNDATDTFSITAGNPITNLSLTKTGPATVVVGVPFDYTISITNNDATETALSVAFTDNHPNGVVFNTVSSSAGLVSINGTGDAVGNLGDIAPGITVTVTINATVTP</sequence>
<dbReference type="STRING" id="84029.CROST_44220"/>
<dbReference type="Proteomes" id="UP000190951">
    <property type="component" value="Chromosome"/>
</dbReference>
<evidence type="ECO:0000313" key="3">
    <source>
        <dbReference type="Proteomes" id="UP000190951"/>
    </source>
</evidence>
<feature type="region of interest" description="Disordered" evidence="1">
    <location>
        <begin position="1"/>
        <end position="20"/>
    </location>
</feature>
<dbReference type="Pfam" id="PF01345">
    <property type="entry name" value="DUF11"/>
    <property type="match status" value="1"/>
</dbReference>